<sequence>MSTSIALQNLSISDADNNTVRHRKSSRTHVKSRSSEDDDPWLDTPHDREFSSRPLDPRSLKPTVVYWISPHALLSKKITILDLTKDMEVPYTGMTAEYKAEIKRTMKDHSFAPVLTCHRRTWLGLKYEITDDQSAHVAHWSHAWSSFGESVLTFPDDSAHSSHAITLSNKRWGLRTESFVYNSQPYVWQMDSLWHSTNMTLYRITGSGEQQIKTEVAKYAQKWWGSFVTGGTVVVDGTEIDGAVACLTLVVVLKKKRQRAAERHEG</sequence>
<dbReference type="RefSeq" id="XP_018383462.1">
    <property type="nucleotide sequence ID" value="XM_018523701.1"/>
</dbReference>
<keyword evidence="4" id="KW-1185">Reference proteome</keyword>
<dbReference type="Proteomes" id="UP000291422">
    <property type="component" value="Unassembled WGS sequence"/>
</dbReference>
<dbReference type="VEuPathDB" id="FungiDB:CC77DRAFT_1011258"/>
<accession>A0A177DFK7</accession>
<dbReference type="AlphaFoldDB" id="A0A177DFK7"/>
<organism evidence="2 4">
    <name type="scientific">Alternaria alternata</name>
    <name type="common">Alternaria rot fungus</name>
    <name type="synonym">Torula alternata</name>
    <dbReference type="NCBI Taxonomy" id="5599"/>
    <lineage>
        <taxon>Eukaryota</taxon>
        <taxon>Fungi</taxon>
        <taxon>Dikarya</taxon>
        <taxon>Ascomycota</taxon>
        <taxon>Pezizomycotina</taxon>
        <taxon>Dothideomycetes</taxon>
        <taxon>Pleosporomycetidae</taxon>
        <taxon>Pleosporales</taxon>
        <taxon>Pleosporineae</taxon>
        <taxon>Pleosporaceae</taxon>
        <taxon>Alternaria</taxon>
        <taxon>Alternaria sect. Alternaria</taxon>
        <taxon>Alternaria alternata complex</taxon>
    </lineage>
</organism>
<proteinExistence type="predicted"/>
<evidence type="ECO:0000256" key="1">
    <source>
        <dbReference type="SAM" id="MobiDB-lite"/>
    </source>
</evidence>
<reference evidence="2 4" key="1">
    <citation type="submission" date="2016-05" db="EMBL/GenBank/DDBJ databases">
        <title>Comparative analysis of secretome profiles of manganese(II)-oxidizing ascomycete fungi.</title>
        <authorList>
            <consortium name="DOE Joint Genome Institute"/>
            <person name="Zeiner C.A."/>
            <person name="Purvine S.O."/>
            <person name="Zink E.M."/>
            <person name="Wu S."/>
            <person name="Pasa-Tolic L."/>
            <person name="Chaput D.L."/>
            <person name="Haridas S."/>
            <person name="Grigoriev I.V."/>
            <person name="Santelli C.M."/>
            <person name="Hansel C.M."/>
        </authorList>
    </citation>
    <scope>NUCLEOTIDE SEQUENCE [LARGE SCALE GENOMIC DNA]</scope>
    <source>
        <strain evidence="2 4">SRC1lrK2f</strain>
    </source>
</reference>
<evidence type="ECO:0000313" key="5">
    <source>
        <dbReference type="Proteomes" id="UP000291422"/>
    </source>
</evidence>
<reference evidence="3" key="3">
    <citation type="journal article" date="2019" name="J. ISSAAS">
        <title>Genomics, evolutionary history and diagnostics of the Alternaria alternata species group including apple and Asian pear pathotypes.</title>
        <authorList>
            <person name="Armitage A.D."/>
            <person name="Cockerton H.M."/>
            <person name="Sreenivasaprasad S."/>
            <person name="Woodhall J."/>
            <person name="Lane C."/>
            <person name="Harrison R.J."/>
            <person name="Clarkson J.P."/>
        </authorList>
    </citation>
    <scope>NUCLEOTIDE SEQUENCE</scope>
    <source>
        <strain evidence="3">FERA 1177</strain>
    </source>
</reference>
<dbReference type="GeneID" id="29109295"/>
<evidence type="ECO:0000313" key="4">
    <source>
        <dbReference type="Proteomes" id="UP000077248"/>
    </source>
</evidence>
<dbReference type="Proteomes" id="UP000077248">
    <property type="component" value="Unassembled WGS sequence"/>
</dbReference>
<feature type="compositionally biased region" description="Basic and acidic residues" evidence="1">
    <location>
        <begin position="44"/>
        <end position="55"/>
    </location>
</feature>
<evidence type="ECO:0000313" key="2">
    <source>
        <dbReference type="EMBL" id="OAG18041.1"/>
    </source>
</evidence>
<dbReference type="OMA" id="PYFWDMT"/>
<feature type="region of interest" description="Disordered" evidence="1">
    <location>
        <begin position="14"/>
        <end position="55"/>
    </location>
</feature>
<feature type="compositionally biased region" description="Basic residues" evidence="1">
    <location>
        <begin position="20"/>
        <end position="32"/>
    </location>
</feature>
<protein>
    <submittedName>
        <fullName evidence="2">Uncharacterized protein</fullName>
    </submittedName>
</protein>
<dbReference type="EMBL" id="PDXD01000028">
    <property type="protein sequence ID" value="RYN72051.1"/>
    <property type="molecule type" value="Genomic_DNA"/>
</dbReference>
<reference evidence="5" key="2">
    <citation type="journal article" date="2019" name="bioRxiv">
        <title>Genomics, evolutionary history and diagnostics of the Alternaria alternata species group including apple and Asian pear pathotypes.</title>
        <authorList>
            <person name="Armitage A.D."/>
            <person name="Cockerton H.M."/>
            <person name="Sreenivasaprasad S."/>
            <person name="Woodhall J.W."/>
            <person name="Lane C.R."/>
            <person name="Harrison R.J."/>
            <person name="Clarkson J.P."/>
        </authorList>
    </citation>
    <scope>NUCLEOTIDE SEQUENCE [LARGE SCALE GENOMIC DNA]</scope>
    <source>
        <strain evidence="5">FERA 1177</strain>
    </source>
</reference>
<dbReference type="EMBL" id="KV441485">
    <property type="protein sequence ID" value="OAG18041.1"/>
    <property type="molecule type" value="Genomic_DNA"/>
</dbReference>
<name>A0A177DFK7_ALTAL</name>
<gene>
    <name evidence="3" type="ORF">AA0117_g8964</name>
    <name evidence="2" type="ORF">CC77DRAFT_1011258</name>
</gene>
<dbReference type="KEGG" id="aalt:CC77DRAFT_1011258"/>
<evidence type="ECO:0000313" key="3">
    <source>
        <dbReference type="EMBL" id="RYN72051.1"/>
    </source>
</evidence>